<evidence type="ECO:0000259" key="7">
    <source>
        <dbReference type="SMART" id="SM01011"/>
    </source>
</evidence>
<dbReference type="Gene3D" id="3.90.230.10">
    <property type="entry name" value="Creatinase/methionine aminopeptidase superfamily"/>
    <property type="match status" value="1"/>
</dbReference>
<feature type="signal peptide" evidence="6">
    <location>
        <begin position="1"/>
        <end position="23"/>
    </location>
</feature>
<reference evidence="8 9" key="1">
    <citation type="submission" date="2016-03" db="EMBL/GenBank/DDBJ databases">
        <authorList>
            <person name="Devillers H."/>
        </authorList>
    </citation>
    <scope>NUCLEOTIDE SEQUENCE [LARGE SCALE GENOMIC DNA]</scope>
    <source>
        <strain evidence="8">CBS 10888</strain>
    </source>
</reference>
<dbReference type="GO" id="GO:0006508">
    <property type="term" value="P:proteolysis"/>
    <property type="evidence" value="ECO:0007669"/>
    <property type="project" value="TreeGrafter"/>
</dbReference>
<keyword evidence="3" id="KW-0479">Metal-binding</keyword>
<gene>
    <name evidence="8" type="ORF">LADA_0A07250G</name>
</gene>
<dbReference type="AlphaFoldDB" id="A0A1G4IQ89"/>
<dbReference type="SMART" id="SM01011">
    <property type="entry name" value="AMP_N"/>
    <property type="match status" value="1"/>
</dbReference>
<dbReference type="EMBL" id="LT598460">
    <property type="protein sequence ID" value="SCU78738.1"/>
    <property type="molecule type" value="Genomic_DNA"/>
</dbReference>
<evidence type="ECO:0000256" key="6">
    <source>
        <dbReference type="SAM" id="SignalP"/>
    </source>
</evidence>
<dbReference type="InterPro" id="IPR052433">
    <property type="entry name" value="X-Pro_dipept-like"/>
</dbReference>
<evidence type="ECO:0000313" key="9">
    <source>
        <dbReference type="Proteomes" id="UP000190274"/>
    </source>
</evidence>
<dbReference type="CDD" id="cd01087">
    <property type="entry name" value="Prolidase"/>
    <property type="match status" value="1"/>
</dbReference>
<evidence type="ECO:0000256" key="4">
    <source>
        <dbReference type="ARBA" id="ARBA00022801"/>
    </source>
</evidence>
<dbReference type="InterPro" id="IPR007865">
    <property type="entry name" value="Aminopep_P_N"/>
</dbReference>
<proteinExistence type="inferred from homology"/>
<evidence type="ECO:0000256" key="5">
    <source>
        <dbReference type="ARBA" id="ARBA00023211"/>
    </source>
</evidence>
<dbReference type="InterPro" id="IPR036005">
    <property type="entry name" value="Creatinase/aminopeptidase-like"/>
</dbReference>
<dbReference type="InterPro" id="IPR029149">
    <property type="entry name" value="Creatin/AminoP/Spt16_N"/>
</dbReference>
<evidence type="ECO:0000256" key="1">
    <source>
        <dbReference type="ARBA" id="ARBA00001936"/>
    </source>
</evidence>
<comment type="similarity">
    <text evidence="2">Belongs to the peptidase M24B family.</text>
</comment>
<feature type="domain" description="Aminopeptidase P N-terminal" evidence="7">
    <location>
        <begin position="54"/>
        <end position="189"/>
    </location>
</feature>
<protein>
    <submittedName>
        <fullName evidence="8">LADA_0A07250g1_1</fullName>
    </submittedName>
</protein>
<comment type="cofactor">
    <cofactor evidence="1">
        <name>Mn(2+)</name>
        <dbReference type="ChEBI" id="CHEBI:29035"/>
    </cofactor>
</comment>
<dbReference type="Pfam" id="PF00557">
    <property type="entry name" value="Peptidase_M24"/>
    <property type="match status" value="1"/>
</dbReference>
<dbReference type="STRING" id="1266660.A0A1G4IQ89"/>
<dbReference type="OrthoDB" id="10261878at2759"/>
<keyword evidence="4" id="KW-0378">Hydrolase</keyword>
<dbReference type="Pfam" id="PF05195">
    <property type="entry name" value="AMP_N"/>
    <property type="match status" value="1"/>
</dbReference>
<evidence type="ECO:0000256" key="3">
    <source>
        <dbReference type="ARBA" id="ARBA00022723"/>
    </source>
</evidence>
<dbReference type="Proteomes" id="UP000190274">
    <property type="component" value="Chromosome A"/>
</dbReference>
<dbReference type="InterPro" id="IPR000994">
    <property type="entry name" value="Pept_M24"/>
</dbReference>
<name>A0A1G4IQ89_9SACH</name>
<evidence type="ECO:0000256" key="2">
    <source>
        <dbReference type="ARBA" id="ARBA00008766"/>
    </source>
</evidence>
<accession>A0A1G4IQ89</accession>
<dbReference type="FunFam" id="3.90.230.10:FF:000002">
    <property type="entry name" value="Xaa-Pro aminopeptidase 3"/>
    <property type="match status" value="1"/>
</dbReference>
<sequence length="517" mass="58831">MSISLLGLVVCTAVLIFSAIKHAKRFRGPYGAKHHAQVEEKVSTILESLEGHKYPAKSHALKVKGFFLGRKGPSHEEKTALFIAGGTLESIKYCDQTKPFRQNRYFYYLTGVDIPGSSLILDFPTEKLTLLLPDVDDDDVMWSGLPMSVDEAYEKFDVDQVLYMKDLDAEFEKKAGYKLYTTDKDGVPSSKLSEKLISADPDLFYALDEARMIKDWYEIQLLRRAAEITDKCHLAVMSALPIEKNEGHMHAEFTYHAIRQGSKNQGYDPICCSGTSCSTLHYVKNDDSMENKHSVLIDAGAEWGNYTADVTRCFPINGKFTKEHREIYDAVLDMQTQVMAEMKPGAEWDELHLLAHRILIKHFLRLGIFRSTFSEEDILKRRASLCFFPHGLGHLLGMDTHDVGGRANYNDPDPLFRYLRLRRKLEEGMVVTNEPGIYFNPFLIKEFLENHPERLEVVEEKTMKKYLYVGGVRIEDDVLITSSGHFNLTGITSDPDEIEKIVRDGLSKGRSHFHNVA</sequence>
<dbReference type="GO" id="GO:0030145">
    <property type="term" value="F:manganese ion binding"/>
    <property type="evidence" value="ECO:0007669"/>
    <property type="project" value="InterPro"/>
</dbReference>
<keyword evidence="9" id="KW-1185">Reference proteome</keyword>
<dbReference type="SUPFAM" id="SSF55920">
    <property type="entry name" value="Creatinase/aminopeptidase"/>
    <property type="match status" value="1"/>
</dbReference>
<dbReference type="Gene3D" id="3.40.350.10">
    <property type="entry name" value="Creatinase/prolidase N-terminal domain"/>
    <property type="match status" value="1"/>
</dbReference>
<dbReference type="PANTHER" id="PTHR43226">
    <property type="entry name" value="XAA-PRO AMINOPEPTIDASE 3"/>
    <property type="match status" value="1"/>
</dbReference>
<evidence type="ECO:0000313" key="8">
    <source>
        <dbReference type="EMBL" id="SCU78738.1"/>
    </source>
</evidence>
<dbReference type="PANTHER" id="PTHR43226:SF1">
    <property type="entry name" value="XAA-PRO DIPEPTIDASE"/>
    <property type="match status" value="1"/>
</dbReference>
<keyword evidence="5" id="KW-0464">Manganese</keyword>
<keyword evidence="6" id="KW-0732">Signal</keyword>
<dbReference type="SUPFAM" id="SSF53092">
    <property type="entry name" value="Creatinase/prolidase N-terminal domain"/>
    <property type="match status" value="1"/>
</dbReference>
<dbReference type="GO" id="GO:0070006">
    <property type="term" value="F:metalloaminopeptidase activity"/>
    <property type="evidence" value="ECO:0007669"/>
    <property type="project" value="InterPro"/>
</dbReference>
<feature type="chain" id="PRO_5009235654" evidence="6">
    <location>
        <begin position="24"/>
        <end position="517"/>
    </location>
</feature>
<organism evidence="8 9">
    <name type="scientific">Lachancea dasiensis</name>
    <dbReference type="NCBI Taxonomy" id="1072105"/>
    <lineage>
        <taxon>Eukaryota</taxon>
        <taxon>Fungi</taxon>
        <taxon>Dikarya</taxon>
        <taxon>Ascomycota</taxon>
        <taxon>Saccharomycotina</taxon>
        <taxon>Saccharomycetes</taxon>
        <taxon>Saccharomycetales</taxon>
        <taxon>Saccharomycetaceae</taxon>
        <taxon>Lachancea</taxon>
    </lineage>
</organism>